<dbReference type="AlphaFoldDB" id="A0A1F7WHQ6"/>
<feature type="transmembrane region" description="Helical" evidence="6">
    <location>
        <begin position="173"/>
        <end position="191"/>
    </location>
</feature>
<feature type="transmembrane region" description="Helical" evidence="6">
    <location>
        <begin position="6"/>
        <end position="21"/>
    </location>
</feature>
<feature type="transmembrane region" description="Helical" evidence="6">
    <location>
        <begin position="316"/>
        <end position="334"/>
    </location>
</feature>
<dbReference type="GO" id="GO:0016020">
    <property type="term" value="C:membrane"/>
    <property type="evidence" value="ECO:0007669"/>
    <property type="project" value="UniProtKB-SubCell"/>
</dbReference>
<keyword evidence="4 6" id="KW-1133">Transmembrane helix</keyword>
<feature type="transmembrane region" description="Helical" evidence="6">
    <location>
        <begin position="138"/>
        <end position="161"/>
    </location>
</feature>
<comment type="caution">
    <text evidence="8">The sequence shown here is derived from an EMBL/GenBank/DDBJ whole genome shotgun (WGS) entry which is preliminary data.</text>
</comment>
<evidence type="ECO:0000256" key="6">
    <source>
        <dbReference type="SAM" id="Phobius"/>
    </source>
</evidence>
<evidence type="ECO:0000259" key="7">
    <source>
        <dbReference type="Pfam" id="PF03600"/>
    </source>
</evidence>
<evidence type="ECO:0000256" key="3">
    <source>
        <dbReference type="ARBA" id="ARBA00022692"/>
    </source>
</evidence>
<evidence type="ECO:0000256" key="4">
    <source>
        <dbReference type="ARBA" id="ARBA00022989"/>
    </source>
</evidence>
<dbReference type="Proteomes" id="UP000178735">
    <property type="component" value="Unassembled WGS sequence"/>
</dbReference>
<feature type="domain" description="Citrate transporter-like" evidence="7">
    <location>
        <begin position="16"/>
        <end position="358"/>
    </location>
</feature>
<evidence type="ECO:0000256" key="5">
    <source>
        <dbReference type="ARBA" id="ARBA00023136"/>
    </source>
</evidence>
<evidence type="ECO:0000313" key="8">
    <source>
        <dbReference type="EMBL" id="OGM02077.1"/>
    </source>
</evidence>
<feature type="transmembrane region" description="Helical" evidence="6">
    <location>
        <begin position="406"/>
        <end position="426"/>
    </location>
</feature>
<gene>
    <name evidence="8" type="ORF">A2008_12730</name>
</gene>
<keyword evidence="2" id="KW-0813">Transport</keyword>
<feature type="transmembrane region" description="Helical" evidence="6">
    <location>
        <begin position="341"/>
        <end position="361"/>
    </location>
</feature>
<dbReference type="EMBL" id="MGFH01000217">
    <property type="protein sequence ID" value="OGM02077.1"/>
    <property type="molecule type" value="Genomic_DNA"/>
</dbReference>
<comment type="subcellular location">
    <subcellularLocation>
        <location evidence="1">Membrane</location>
        <topology evidence="1">Multi-pass membrane protein</topology>
    </subcellularLocation>
</comment>
<feature type="transmembrane region" description="Helical" evidence="6">
    <location>
        <begin position="55"/>
        <end position="81"/>
    </location>
</feature>
<organism evidence="8 9">
    <name type="scientific">Candidatus Wallbacteria bacterium GWC2_49_35</name>
    <dbReference type="NCBI Taxonomy" id="1817813"/>
    <lineage>
        <taxon>Bacteria</taxon>
        <taxon>Candidatus Walliibacteriota</taxon>
    </lineage>
</organism>
<evidence type="ECO:0000313" key="9">
    <source>
        <dbReference type="Proteomes" id="UP000178735"/>
    </source>
</evidence>
<dbReference type="GO" id="GO:0055085">
    <property type="term" value="P:transmembrane transport"/>
    <property type="evidence" value="ECO:0007669"/>
    <property type="project" value="InterPro"/>
</dbReference>
<dbReference type="STRING" id="1817813.A2008_12730"/>
<name>A0A1F7WHQ6_9BACT</name>
<proteinExistence type="predicted"/>
<sequence>MEQVSFSWLVYIVMLMMIAASKLHKSVIAMTAGVIFFISRYITVDDVAKFSIINLDFIITITGMSIIASFMKHSGIFQFLVLRAVRRSEWNRGLLSRNICIVVLMLSAFYCDRIAVVLMFPIVAFIFDSLNIELNNTIMGALNSASLGGVLLSISGAEVILISTSANISFIEYLSFITPALLVVFFIYISYLQYFTGGEDKTDGGVPENVSTIKFNEDMAISGPNLFSKLVLILLSTISMLCFSSISGLSDSVIIITGASLLFLTIELSPDKVLREIKLNIFFYILGLQIVATAFYKYHIYEMIAGQISSLLGSNGFYACILIIVSGAALSLAFGRLSMTFLFLPVISLLVKNGFPAMPLYSSFVFSMAFARSPTMLREIPKVLKNTHIEESRVWEHYFNLFKENVFIYFICFVWFVLYVYFRFFYN</sequence>
<feature type="transmembrane region" description="Helical" evidence="6">
    <location>
        <begin position="277"/>
        <end position="296"/>
    </location>
</feature>
<keyword evidence="5 6" id="KW-0472">Membrane</keyword>
<dbReference type="PANTHER" id="PTHR43568:SF1">
    <property type="entry name" value="P PROTEIN"/>
    <property type="match status" value="1"/>
</dbReference>
<dbReference type="PANTHER" id="PTHR43568">
    <property type="entry name" value="P PROTEIN"/>
    <property type="match status" value="1"/>
</dbReference>
<evidence type="ECO:0000256" key="1">
    <source>
        <dbReference type="ARBA" id="ARBA00004141"/>
    </source>
</evidence>
<evidence type="ECO:0000256" key="2">
    <source>
        <dbReference type="ARBA" id="ARBA00022448"/>
    </source>
</evidence>
<feature type="transmembrane region" description="Helical" evidence="6">
    <location>
        <begin position="232"/>
        <end position="265"/>
    </location>
</feature>
<feature type="transmembrane region" description="Helical" evidence="6">
    <location>
        <begin position="26"/>
        <end position="43"/>
    </location>
</feature>
<feature type="transmembrane region" description="Helical" evidence="6">
    <location>
        <begin position="101"/>
        <end position="126"/>
    </location>
</feature>
<protein>
    <recommendedName>
        <fullName evidence="7">Citrate transporter-like domain-containing protein</fullName>
    </recommendedName>
</protein>
<dbReference type="InterPro" id="IPR004680">
    <property type="entry name" value="Cit_transptr-like_dom"/>
</dbReference>
<dbReference type="Pfam" id="PF03600">
    <property type="entry name" value="CitMHS"/>
    <property type="match status" value="1"/>
</dbReference>
<dbReference type="InterPro" id="IPR051475">
    <property type="entry name" value="Diverse_Ion_Transporter"/>
</dbReference>
<keyword evidence="3 6" id="KW-0812">Transmembrane</keyword>
<reference evidence="8 9" key="1">
    <citation type="journal article" date="2016" name="Nat. Commun.">
        <title>Thousands of microbial genomes shed light on interconnected biogeochemical processes in an aquifer system.</title>
        <authorList>
            <person name="Anantharaman K."/>
            <person name="Brown C.T."/>
            <person name="Hug L.A."/>
            <person name="Sharon I."/>
            <person name="Castelle C.J."/>
            <person name="Probst A.J."/>
            <person name="Thomas B.C."/>
            <person name="Singh A."/>
            <person name="Wilkins M.J."/>
            <person name="Karaoz U."/>
            <person name="Brodie E.L."/>
            <person name="Williams K.H."/>
            <person name="Hubbard S.S."/>
            <person name="Banfield J.F."/>
        </authorList>
    </citation>
    <scope>NUCLEOTIDE SEQUENCE [LARGE SCALE GENOMIC DNA]</scope>
</reference>
<accession>A0A1F7WHQ6</accession>